<dbReference type="EMBL" id="PUDN01000131">
    <property type="protein sequence ID" value="PQH47966.1"/>
    <property type="molecule type" value="Genomic_DNA"/>
</dbReference>
<comment type="caution">
    <text evidence="3">The sequence shown here is derived from an EMBL/GenBank/DDBJ whole genome shotgun (WGS) entry which is preliminary data.</text>
</comment>
<evidence type="ECO:0000313" key="3">
    <source>
        <dbReference type="EMBL" id="PQH47966.1"/>
    </source>
</evidence>
<keyword evidence="2" id="KW-0235">DNA replication</keyword>
<dbReference type="Proteomes" id="UP000239276">
    <property type="component" value="Unassembled WGS sequence"/>
</dbReference>
<protein>
    <submittedName>
        <fullName evidence="3">Rolling circle replication protein, Rep63 protein</fullName>
    </submittedName>
</protein>
<evidence type="ECO:0000313" key="4">
    <source>
        <dbReference type="Proteomes" id="UP000239276"/>
    </source>
</evidence>
<dbReference type="GO" id="GO:0006260">
    <property type="term" value="P:DNA replication"/>
    <property type="evidence" value="ECO:0007669"/>
    <property type="project" value="UniProtKB-KW"/>
</dbReference>
<gene>
    <name evidence="3" type="ORF">C5U34_17390</name>
</gene>
<sequence>MNLGLSQKKSALGIFTKSHAKLENKGFERLHDYILQDQASKLLPTERVTNCLKKRIDKEKKRSVMFNEERQKAHWANVQRCGSIWSCPVCAKQVTEKRREELKKACAEWKNRGGVLRLLTLTNPHSSDTYLKGMIYAQRAALKRFFEGRLGRETLALLGRVHMVRSFEVTFGSNGWHPHFHILLFCENNDLSIQLESTFTCELLRAWQAACVKSGLPMPNEHGLDLRDGTYADKYVSKWGIENELTKGHIKKGRGDSFSAFDLLQLSVEDVEIHGKLASKLFQEFALTFKGQRQLVWSRGAKADLDIAEKSDEELAEETELTSILLTEVEKIVFDILKKYQKRHEYLVWLEDDYKNGCFGSGSAEYNLSLLIQKEIDTLESHEIDFMTYRGII</sequence>
<dbReference type="RefSeq" id="WP_003109155.1">
    <property type="nucleotide sequence ID" value="NZ_JAXORW010000046.1"/>
</dbReference>
<dbReference type="GO" id="GO:0003677">
    <property type="term" value="F:DNA binding"/>
    <property type="evidence" value="ECO:0007669"/>
    <property type="project" value="InterPro"/>
</dbReference>
<comment type="similarity">
    <text evidence="1">Belongs to the Gram-positive plasmids replication protein type 1 family.</text>
</comment>
<dbReference type="Pfam" id="PF01446">
    <property type="entry name" value="Rep_1"/>
    <property type="match status" value="1"/>
</dbReference>
<name>A0AB37A8X8_ACIBA</name>
<reference evidence="3 4" key="1">
    <citation type="journal article" date="2018" name="J. Antimicrob. Chemother.">
        <title>Phylogenomics of colistin-susceptible and resistant XDR Acinetobacter baumannii.</title>
        <authorList>
            <person name="Mustapha M."/>
            <person name="Li B."/>
            <person name="Pacey M.P."/>
            <person name="Mettus R.T."/>
            <person name="McElheny C.L."/>
            <person name="Ernst R.K."/>
            <person name="Cooper V.S."/>
            <person name="Doi Y."/>
        </authorList>
    </citation>
    <scope>NUCLEOTIDE SEQUENCE [LARGE SCALE GENOMIC DNA]</scope>
    <source>
        <strain evidence="3 4">R20</strain>
    </source>
</reference>
<accession>A0AB37A8X8</accession>
<dbReference type="InterPro" id="IPR000989">
    <property type="entry name" value="Rep"/>
</dbReference>
<proteinExistence type="inferred from homology"/>
<evidence type="ECO:0000256" key="2">
    <source>
        <dbReference type="ARBA" id="ARBA00022705"/>
    </source>
</evidence>
<dbReference type="AlphaFoldDB" id="A0AB37A8X8"/>
<evidence type="ECO:0000256" key="1">
    <source>
        <dbReference type="ARBA" id="ARBA00008909"/>
    </source>
</evidence>
<organism evidence="3 4">
    <name type="scientific">Acinetobacter baumannii</name>
    <dbReference type="NCBI Taxonomy" id="470"/>
    <lineage>
        <taxon>Bacteria</taxon>
        <taxon>Pseudomonadati</taxon>
        <taxon>Pseudomonadota</taxon>
        <taxon>Gammaproteobacteria</taxon>
        <taxon>Moraxellales</taxon>
        <taxon>Moraxellaceae</taxon>
        <taxon>Acinetobacter</taxon>
        <taxon>Acinetobacter calcoaceticus/baumannii complex</taxon>
    </lineage>
</organism>